<evidence type="ECO:0000313" key="19">
    <source>
        <dbReference type="Proteomes" id="UP000807342"/>
    </source>
</evidence>
<dbReference type="PANTHER" id="PTHR33353">
    <property type="entry name" value="PUTATIVE (AFU_ORTHOLOGUE AFUA_1G12560)-RELATED"/>
    <property type="match status" value="1"/>
</dbReference>
<organism evidence="18 19">
    <name type="scientific">Macrolepiota fuliginosa MF-IS2</name>
    <dbReference type="NCBI Taxonomy" id="1400762"/>
    <lineage>
        <taxon>Eukaryota</taxon>
        <taxon>Fungi</taxon>
        <taxon>Dikarya</taxon>
        <taxon>Basidiomycota</taxon>
        <taxon>Agaricomycotina</taxon>
        <taxon>Agaricomycetes</taxon>
        <taxon>Agaricomycetidae</taxon>
        <taxon>Agaricales</taxon>
        <taxon>Agaricineae</taxon>
        <taxon>Agaricaceae</taxon>
        <taxon>Macrolepiota</taxon>
    </lineage>
</organism>
<evidence type="ECO:0000259" key="17">
    <source>
        <dbReference type="Pfam" id="PF03443"/>
    </source>
</evidence>
<evidence type="ECO:0000256" key="3">
    <source>
        <dbReference type="ARBA" id="ARBA00022525"/>
    </source>
</evidence>
<protein>
    <recommendedName>
        <fullName evidence="15">lytic cellulose monooxygenase (C4-dehydrogenating)</fullName>
        <ecNumber evidence="15">1.14.99.56</ecNumber>
    </recommendedName>
</protein>
<sequence>MSLFLFTILPFLLSTIQGVAGHGFVHWVNIGGQDLPAWNPFNDPYLDPVPARLVRKVQSDGPVPGTDPNLACGIGGDSGTSVVADVAAGAQVAFKWDYWPADHQGPVSTYMASCDGDCTKFSANGAKWFKVDAGGYDPSTKQWAADQLRASNNTWTSTVPAGLQAGQYLMRNEIVALHSQTPQFYPSCASSDRVWNENSF</sequence>
<evidence type="ECO:0000256" key="9">
    <source>
        <dbReference type="ARBA" id="ARBA00023033"/>
    </source>
</evidence>
<dbReference type="PANTHER" id="PTHR33353:SF10">
    <property type="entry name" value="ENDO-BETA-1,4-GLUCANASE D"/>
    <property type="match status" value="1"/>
</dbReference>
<proteinExistence type="inferred from homology"/>
<comment type="similarity">
    <text evidence="13">Belongs to the polysaccharide monooxygenase AA9 family.</text>
</comment>
<name>A0A9P5XQL7_9AGAR</name>
<evidence type="ECO:0000256" key="16">
    <source>
        <dbReference type="SAM" id="SignalP"/>
    </source>
</evidence>
<dbReference type="CDD" id="cd21175">
    <property type="entry name" value="LPMO_AA9"/>
    <property type="match status" value="1"/>
</dbReference>
<evidence type="ECO:0000256" key="5">
    <source>
        <dbReference type="ARBA" id="ARBA00022729"/>
    </source>
</evidence>
<keyword evidence="19" id="KW-1185">Reference proteome</keyword>
<dbReference type="GO" id="GO:0030245">
    <property type="term" value="P:cellulose catabolic process"/>
    <property type="evidence" value="ECO:0007669"/>
    <property type="project" value="UniProtKB-KW"/>
</dbReference>
<evidence type="ECO:0000256" key="2">
    <source>
        <dbReference type="ARBA" id="ARBA00004613"/>
    </source>
</evidence>
<feature type="domain" description="Auxiliary Activity family 9 catalytic" evidence="17">
    <location>
        <begin position="22"/>
        <end position="189"/>
    </location>
</feature>
<evidence type="ECO:0000256" key="11">
    <source>
        <dbReference type="ARBA" id="ARBA00023277"/>
    </source>
</evidence>
<evidence type="ECO:0000256" key="4">
    <source>
        <dbReference type="ARBA" id="ARBA00022723"/>
    </source>
</evidence>
<comment type="cofactor">
    <cofactor evidence="1">
        <name>Cu(2+)</name>
        <dbReference type="ChEBI" id="CHEBI:29036"/>
    </cofactor>
</comment>
<evidence type="ECO:0000256" key="12">
    <source>
        <dbReference type="ARBA" id="ARBA00023326"/>
    </source>
</evidence>
<keyword evidence="8" id="KW-0186">Copper</keyword>
<comment type="subcellular location">
    <subcellularLocation>
        <location evidence="2">Secreted</location>
    </subcellularLocation>
</comment>
<dbReference type="OrthoDB" id="4849160at2759"/>
<feature type="signal peptide" evidence="16">
    <location>
        <begin position="1"/>
        <end position="21"/>
    </location>
</feature>
<evidence type="ECO:0000256" key="15">
    <source>
        <dbReference type="ARBA" id="ARBA00047174"/>
    </source>
</evidence>
<keyword evidence="3" id="KW-0964">Secreted</keyword>
<evidence type="ECO:0000256" key="10">
    <source>
        <dbReference type="ARBA" id="ARBA00023157"/>
    </source>
</evidence>
<dbReference type="GO" id="GO:0005576">
    <property type="term" value="C:extracellular region"/>
    <property type="evidence" value="ECO:0007669"/>
    <property type="project" value="UniProtKB-SubCell"/>
</dbReference>
<keyword evidence="4" id="KW-0479">Metal-binding</keyword>
<dbReference type="EMBL" id="MU151057">
    <property type="protein sequence ID" value="KAF9454001.1"/>
    <property type="molecule type" value="Genomic_DNA"/>
</dbReference>
<dbReference type="AlphaFoldDB" id="A0A9P5XQL7"/>
<evidence type="ECO:0000256" key="6">
    <source>
        <dbReference type="ARBA" id="ARBA00023001"/>
    </source>
</evidence>
<evidence type="ECO:0000256" key="7">
    <source>
        <dbReference type="ARBA" id="ARBA00023002"/>
    </source>
</evidence>
<keyword evidence="6" id="KW-0136">Cellulose degradation</keyword>
<reference evidence="18" key="1">
    <citation type="submission" date="2020-11" db="EMBL/GenBank/DDBJ databases">
        <authorList>
            <consortium name="DOE Joint Genome Institute"/>
            <person name="Ahrendt S."/>
            <person name="Riley R."/>
            <person name="Andreopoulos W."/>
            <person name="Labutti K."/>
            <person name="Pangilinan J."/>
            <person name="Ruiz-Duenas F.J."/>
            <person name="Barrasa J.M."/>
            <person name="Sanchez-Garcia M."/>
            <person name="Camarero S."/>
            <person name="Miyauchi S."/>
            <person name="Serrano A."/>
            <person name="Linde D."/>
            <person name="Babiker R."/>
            <person name="Drula E."/>
            <person name="Ayuso-Fernandez I."/>
            <person name="Pacheco R."/>
            <person name="Padilla G."/>
            <person name="Ferreira P."/>
            <person name="Barriuso J."/>
            <person name="Kellner H."/>
            <person name="Castanera R."/>
            <person name="Alfaro M."/>
            <person name="Ramirez L."/>
            <person name="Pisabarro A.G."/>
            <person name="Kuo A."/>
            <person name="Tritt A."/>
            <person name="Lipzen A."/>
            <person name="He G."/>
            <person name="Yan M."/>
            <person name="Ng V."/>
            <person name="Cullen D."/>
            <person name="Martin F."/>
            <person name="Rosso M.-N."/>
            <person name="Henrissat B."/>
            <person name="Hibbett D."/>
            <person name="Martinez A.T."/>
            <person name="Grigoriev I.V."/>
        </authorList>
    </citation>
    <scope>NUCLEOTIDE SEQUENCE</scope>
    <source>
        <strain evidence="18">MF-IS2</strain>
    </source>
</reference>
<dbReference type="InterPro" id="IPR049892">
    <property type="entry name" value="AA9"/>
</dbReference>
<dbReference type="GO" id="GO:0046872">
    <property type="term" value="F:metal ion binding"/>
    <property type="evidence" value="ECO:0007669"/>
    <property type="project" value="UniProtKB-KW"/>
</dbReference>
<keyword evidence="7" id="KW-0560">Oxidoreductase</keyword>
<evidence type="ECO:0000256" key="8">
    <source>
        <dbReference type="ARBA" id="ARBA00023008"/>
    </source>
</evidence>
<comment type="catalytic activity">
    <reaction evidence="14">
        <text>[(1-&gt;4)-beta-D-glucosyl]n+m + reduced acceptor + O2 = 4-dehydro-beta-D-glucosyl-[(1-&gt;4)-beta-D-glucosyl]n-1 + [(1-&gt;4)-beta-D-glucosyl]m + acceptor + H2O.</text>
        <dbReference type="EC" id="1.14.99.56"/>
    </reaction>
</comment>
<keyword evidence="10" id="KW-1015">Disulfide bond</keyword>
<dbReference type="Gene3D" id="2.70.50.70">
    <property type="match status" value="1"/>
</dbReference>
<feature type="chain" id="PRO_5040354350" description="lytic cellulose monooxygenase (C4-dehydrogenating)" evidence="16">
    <location>
        <begin position="22"/>
        <end position="200"/>
    </location>
</feature>
<keyword evidence="12" id="KW-0624">Polysaccharide degradation</keyword>
<keyword evidence="9 18" id="KW-0503">Monooxygenase</keyword>
<comment type="caution">
    <text evidence="18">The sequence shown here is derived from an EMBL/GenBank/DDBJ whole genome shotgun (WGS) entry which is preliminary data.</text>
</comment>
<dbReference type="EC" id="1.14.99.56" evidence="15"/>
<dbReference type="InterPro" id="IPR005103">
    <property type="entry name" value="AA9_LPMO"/>
</dbReference>
<dbReference type="Pfam" id="PF03443">
    <property type="entry name" value="AA9"/>
    <property type="match status" value="1"/>
</dbReference>
<keyword evidence="5 16" id="KW-0732">Signal</keyword>
<evidence type="ECO:0000256" key="1">
    <source>
        <dbReference type="ARBA" id="ARBA00001973"/>
    </source>
</evidence>
<evidence type="ECO:0000256" key="14">
    <source>
        <dbReference type="ARBA" id="ARBA00045077"/>
    </source>
</evidence>
<evidence type="ECO:0000256" key="13">
    <source>
        <dbReference type="ARBA" id="ARBA00044502"/>
    </source>
</evidence>
<evidence type="ECO:0000313" key="18">
    <source>
        <dbReference type="EMBL" id="KAF9454001.1"/>
    </source>
</evidence>
<accession>A0A9P5XQL7</accession>
<dbReference type="Proteomes" id="UP000807342">
    <property type="component" value="Unassembled WGS sequence"/>
</dbReference>
<keyword evidence="11" id="KW-0119">Carbohydrate metabolism</keyword>
<gene>
    <name evidence="18" type="ORF">P691DRAFT_528118</name>
</gene>
<dbReference type="GO" id="GO:0004497">
    <property type="term" value="F:monooxygenase activity"/>
    <property type="evidence" value="ECO:0007669"/>
    <property type="project" value="UniProtKB-KW"/>
</dbReference>